<dbReference type="PANTHER" id="PTHR11487:SF0">
    <property type="entry name" value="S-ACYL FATTY ACID SYNTHASE THIOESTERASE, MEDIUM CHAIN"/>
    <property type="match status" value="1"/>
</dbReference>
<proteinExistence type="inferred from homology"/>
<dbReference type="AlphaFoldDB" id="A0A0C5WU99"/>
<dbReference type="STRING" id="658445.H744_1c1617"/>
<comment type="similarity">
    <text evidence="1">Belongs to the thioesterase family.</text>
</comment>
<dbReference type="Proteomes" id="UP000032303">
    <property type="component" value="Chromosome 1"/>
</dbReference>
<keyword evidence="4" id="KW-1185">Reference proteome</keyword>
<reference evidence="3 4" key="1">
    <citation type="submission" date="2013-05" db="EMBL/GenBank/DDBJ databases">
        <title>Complete genome sequence of the lipase-producing bacterium Photobacterium gaetbulicola Gung47.</title>
        <authorList>
            <person name="Kim Y.-O."/>
        </authorList>
    </citation>
    <scope>NUCLEOTIDE SEQUENCE [LARGE SCALE GENOMIC DNA]</scope>
    <source>
        <strain evidence="3 4">Gung47</strain>
    </source>
</reference>
<dbReference type="Gene3D" id="3.40.50.1820">
    <property type="entry name" value="alpha/beta hydrolase"/>
    <property type="match status" value="1"/>
</dbReference>
<dbReference type="KEGG" id="pgb:H744_1c1617"/>
<sequence length="273" mass="31248">MLKVKMKAQLKVVNAKPEQAIDTWFANFTNHDNGDYRLICFPFSGGGANIYRQWTAHLSQTEVWALKLPGREARFSEPVITDLELLIETLAPIVKALMDKPCVFFGHSMGALIAFELTRYMEKHYGCSPELLVVSGFRSPERKSKKRQLHALPESEFVSELYDYGGTVPQILEHRETILLLLPMLRGDFKMHETHRFDPSQTVSCPIHALYGRADVVADRDDIEGWQKYTQQAFLLTGFDGEHFFLNTEYPRICGLIETQMGSVTSGRRRFRA</sequence>
<dbReference type="InterPro" id="IPR001031">
    <property type="entry name" value="Thioesterase"/>
</dbReference>
<dbReference type="HOGENOM" id="CLU_070456_1_1_6"/>
<feature type="domain" description="Thioesterase" evidence="2">
    <location>
        <begin position="37"/>
        <end position="260"/>
    </location>
</feature>
<evidence type="ECO:0000259" key="2">
    <source>
        <dbReference type="Pfam" id="PF00975"/>
    </source>
</evidence>
<evidence type="ECO:0000256" key="1">
    <source>
        <dbReference type="ARBA" id="ARBA00007169"/>
    </source>
</evidence>
<dbReference type="EMBL" id="CP005973">
    <property type="protein sequence ID" value="AJR06635.1"/>
    <property type="molecule type" value="Genomic_DNA"/>
</dbReference>
<name>A0A0C5WU99_9GAMM</name>
<evidence type="ECO:0000313" key="3">
    <source>
        <dbReference type="EMBL" id="AJR06635.1"/>
    </source>
</evidence>
<dbReference type="GO" id="GO:0016787">
    <property type="term" value="F:hydrolase activity"/>
    <property type="evidence" value="ECO:0007669"/>
    <property type="project" value="UniProtKB-KW"/>
</dbReference>
<dbReference type="Pfam" id="PF00975">
    <property type="entry name" value="Thioesterase"/>
    <property type="match status" value="1"/>
</dbReference>
<evidence type="ECO:0000313" key="4">
    <source>
        <dbReference type="Proteomes" id="UP000032303"/>
    </source>
</evidence>
<keyword evidence="3" id="KW-0378">Hydrolase</keyword>
<organism evidence="3 4">
    <name type="scientific">Photobacterium gaetbulicola Gung47</name>
    <dbReference type="NCBI Taxonomy" id="658445"/>
    <lineage>
        <taxon>Bacteria</taxon>
        <taxon>Pseudomonadati</taxon>
        <taxon>Pseudomonadota</taxon>
        <taxon>Gammaproteobacteria</taxon>
        <taxon>Vibrionales</taxon>
        <taxon>Vibrionaceae</taxon>
        <taxon>Photobacterium</taxon>
    </lineage>
</organism>
<dbReference type="SUPFAM" id="SSF53474">
    <property type="entry name" value="alpha/beta-Hydrolases"/>
    <property type="match status" value="1"/>
</dbReference>
<protein>
    <submittedName>
        <fullName evidence="3">Putative Oleoyl-(Acyl-carrier-protein) hydrolase</fullName>
    </submittedName>
</protein>
<gene>
    <name evidence="3" type="ORF">H744_1c1617</name>
</gene>
<dbReference type="GO" id="GO:0008610">
    <property type="term" value="P:lipid biosynthetic process"/>
    <property type="evidence" value="ECO:0007669"/>
    <property type="project" value="TreeGrafter"/>
</dbReference>
<accession>A0A0C5WU99</accession>
<dbReference type="PATRIC" id="fig|658445.3.peg.1748"/>
<dbReference type="PANTHER" id="PTHR11487">
    <property type="entry name" value="THIOESTERASE"/>
    <property type="match status" value="1"/>
</dbReference>
<dbReference type="OrthoDB" id="8480037at2"/>
<dbReference type="InterPro" id="IPR029058">
    <property type="entry name" value="AB_hydrolase_fold"/>
</dbReference>
<dbReference type="InterPro" id="IPR012223">
    <property type="entry name" value="TEII"/>
</dbReference>